<evidence type="ECO:0000256" key="2">
    <source>
        <dbReference type="ARBA" id="ARBA00022857"/>
    </source>
</evidence>
<dbReference type="Proteomes" id="UP000825890">
    <property type="component" value="Unassembled WGS sequence"/>
</dbReference>
<dbReference type="GO" id="GO:0005737">
    <property type="term" value="C:cytoplasm"/>
    <property type="evidence" value="ECO:0007669"/>
    <property type="project" value="TreeGrafter"/>
</dbReference>
<comment type="caution">
    <text evidence="4">The sequence shown here is derived from an EMBL/GenBank/DDBJ whole genome shotgun (WGS) entry which is preliminary data.</text>
</comment>
<dbReference type="InterPro" id="IPR002347">
    <property type="entry name" value="SDR_fam"/>
</dbReference>
<organism evidence="4 5">
    <name type="scientific">Cercospora kikuchii</name>
    <dbReference type="NCBI Taxonomy" id="84275"/>
    <lineage>
        <taxon>Eukaryota</taxon>
        <taxon>Fungi</taxon>
        <taxon>Dikarya</taxon>
        <taxon>Ascomycota</taxon>
        <taxon>Pezizomycotina</taxon>
        <taxon>Dothideomycetes</taxon>
        <taxon>Dothideomycetidae</taxon>
        <taxon>Mycosphaerellales</taxon>
        <taxon>Mycosphaerellaceae</taxon>
        <taxon>Cercospora</taxon>
    </lineage>
</organism>
<keyword evidence="5" id="KW-1185">Reference proteome</keyword>
<sequence length="255" mass="27422">MATHQTYLVTGATRGIGLAFVANLLTRSAVTVVAGVRDPTKASKILSDLPKATDSKLLIVKLDSSVDSDPDEAVAQLQKEYGVDALDVVIANARTAHSLSPIMQATTKVINEHFIVTTLGPLRLAQATAPLPKNSKSGRPVFLAITSFVGTISSMEHFHYLPNLLTPYGASKAALNWLVLRLHFEEKWLAAYVVHPGIIATDMVSDAMDGTSVDVKKLDTITAAENVTHMLRTVDATSREIGGTFQNYDGAILPW</sequence>
<dbReference type="Pfam" id="PF00106">
    <property type="entry name" value="adh_short"/>
    <property type="match status" value="1"/>
</dbReference>
<proteinExistence type="inferred from homology"/>
<dbReference type="PRINTS" id="PR00081">
    <property type="entry name" value="GDHRDH"/>
</dbReference>
<evidence type="ECO:0000313" key="5">
    <source>
        <dbReference type="Proteomes" id="UP000825890"/>
    </source>
</evidence>
<reference evidence="4 5" key="1">
    <citation type="submission" date="2021-01" db="EMBL/GenBank/DDBJ databases">
        <title>Cercospora kikuchii MAFF 305040 whole genome shotgun sequence.</title>
        <authorList>
            <person name="Kashiwa T."/>
            <person name="Suzuki T."/>
        </authorList>
    </citation>
    <scope>NUCLEOTIDE SEQUENCE [LARGE SCALE GENOMIC DNA]</scope>
    <source>
        <strain evidence="4 5">MAFF 305040</strain>
    </source>
</reference>
<dbReference type="SUPFAM" id="SSF51735">
    <property type="entry name" value="NAD(P)-binding Rossmann-fold domains"/>
    <property type="match status" value="1"/>
</dbReference>
<dbReference type="AlphaFoldDB" id="A0A9P3CHT9"/>
<keyword evidence="3" id="KW-0560">Oxidoreductase</keyword>
<keyword evidence="2" id="KW-0521">NADP</keyword>
<name>A0A9P3CHT9_9PEZI</name>
<accession>A0A9P3CHT9</accession>
<evidence type="ECO:0000256" key="1">
    <source>
        <dbReference type="ARBA" id="ARBA00006484"/>
    </source>
</evidence>
<dbReference type="PANTHER" id="PTHR43544:SF7">
    <property type="entry name" value="NADB-LER2"/>
    <property type="match status" value="1"/>
</dbReference>
<dbReference type="InterPro" id="IPR051468">
    <property type="entry name" value="Fungal_SecMetab_SDRs"/>
</dbReference>
<gene>
    <name evidence="4" type="ORF">CKM354_000785500</name>
</gene>
<comment type="similarity">
    <text evidence="1">Belongs to the short-chain dehydrogenases/reductases (SDR) family.</text>
</comment>
<evidence type="ECO:0000256" key="3">
    <source>
        <dbReference type="ARBA" id="ARBA00023002"/>
    </source>
</evidence>
<dbReference type="InterPro" id="IPR036291">
    <property type="entry name" value="NAD(P)-bd_dom_sf"/>
</dbReference>
<dbReference type="Gene3D" id="3.40.50.720">
    <property type="entry name" value="NAD(P)-binding Rossmann-like Domain"/>
    <property type="match status" value="1"/>
</dbReference>
<dbReference type="RefSeq" id="XP_044659151.1">
    <property type="nucleotide sequence ID" value="XM_044803216.1"/>
</dbReference>
<dbReference type="GeneID" id="68293430"/>
<dbReference type="EMBL" id="BOLY01000005">
    <property type="protein sequence ID" value="GIZ44664.1"/>
    <property type="molecule type" value="Genomic_DNA"/>
</dbReference>
<evidence type="ECO:0000313" key="4">
    <source>
        <dbReference type="EMBL" id="GIZ44664.1"/>
    </source>
</evidence>
<protein>
    <submittedName>
        <fullName evidence="4">Uncharacterized protein</fullName>
    </submittedName>
</protein>
<dbReference type="OrthoDB" id="9876299at2759"/>
<dbReference type="GO" id="GO:0016491">
    <property type="term" value="F:oxidoreductase activity"/>
    <property type="evidence" value="ECO:0007669"/>
    <property type="project" value="UniProtKB-KW"/>
</dbReference>
<dbReference type="PANTHER" id="PTHR43544">
    <property type="entry name" value="SHORT-CHAIN DEHYDROGENASE/REDUCTASE"/>
    <property type="match status" value="1"/>
</dbReference>